<dbReference type="InterPro" id="IPR051910">
    <property type="entry name" value="ComF/GntX_DNA_util-trans"/>
</dbReference>
<dbReference type="Proteomes" id="UP000754226">
    <property type="component" value="Unassembled WGS sequence"/>
</dbReference>
<dbReference type="PANTHER" id="PTHR47505:SF1">
    <property type="entry name" value="DNA UTILIZATION PROTEIN YHGH"/>
    <property type="match status" value="1"/>
</dbReference>
<evidence type="ECO:0000259" key="3">
    <source>
        <dbReference type="Pfam" id="PF18912"/>
    </source>
</evidence>
<evidence type="ECO:0000313" key="4">
    <source>
        <dbReference type="EMBL" id="MBS5518859.1"/>
    </source>
</evidence>
<comment type="caution">
    <text evidence="4">The sequence shown here is derived from an EMBL/GenBank/DDBJ whole genome shotgun (WGS) entry which is preliminary data.</text>
</comment>
<protein>
    <submittedName>
        <fullName evidence="4">ComF family protein</fullName>
    </submittedName>
</protein>
<dbReference type="Pfam" id="PF18912">
    <property type="entry name" value="DZR_2"/>
    <property type="match status" value="1"/>
</dbReference>
<evidence type="ECO:0000259" key="2">
    <source>
        <dbReference type="Pfam" id="PF00156"/>
    </source>
</evidence>
<dbReference type="CDD" id="cd06223">
    <property type="entry name" value="PRTases_typeI"/>
    <property type="match status" value="1"/>
</dbReference>
<accession>A0A943EEU1</accession>
<dbReference type="InterPro" id="IPR000836">
    <property type="entry name" value="PRTase_dom"/>
</dbReference>
<evidence type="ECO:0000256" key="1">
    <source>
        <dbReference type="ARBA" id="ARBA00008007"/>
    </source>
</evidence>
<gene>
    <name evidence="4" type="ORF">KHX13_00705</name>
</gene>
<dbReference type="Pfam" id="PF00156">
    <property type="entry name" value="Pribosyltran"/>
    <property type="match status" value="1"/>
</dbReference>
<organism evidence="4 5">
    <name type="scientific">Acidaminococcus intestini</name>
    <dbReference type="NCBI Taxonomy" id="187327"/>
    <lineage>
        <taxon>Bacteria</taxon>
        <taxon>Bacillati</taxon>
        <taxon>Bacillota</taxon>
        <taxon>Negativicutes</taxon>
        <taxon>Acidaminococcales</taxon>
        <taxon>Acidaminococcaceae</taxon>
        <taxon>Acidaminococcus</taxon>
    </lineage>
</organism>
<dbReference type="Gene3D" id="3.40.50.2020">
    <property type="match status" value="1"/>
</dbReference>
<dbReference type="AlphaFoldDB" id="A0A943EEU1"/>
<dbReference type="SUPFAM" id="SSF53271">
    <property type="entry name" value="PRTase-like"/>
    <property type="match status" value="1"/>
</dbReference>
<dbReference type="InterPro" id="IPR029057">
    <property type="entry name" value="PRTase-like"/>
</dbReference>
<name>A0A943EEU1_9FIRM</name>
<reference evidence="4" key="1">
    <citation type="submission" date="2021-02" db="EMBL/GenBank/DDBJ databases">
        <title>Infant gut strain persistence is associated with maternal origin, phylogeny, and functional potential including surface adhesion and iron acquisition.</title>
        <authorList>
            <person name="Lou Y.C."/>
        </authorList>
    </citation>
    <scope>NUCLEOTIDE SEQUENCE</scope>
    <source>
        <strain evidence="4">L3_106_000M1_dasL3_106_000M1_concoct_15</strain>
    </source>
</reference>
<proteinExistence type="inferred from homology"/>
<dbReference type="InterPro" id="IPR044005">
    <property type="entry name" value="DZR_2"/>
</dbReference>
<feature type="domain" description="Phosphoribosyltransferase" evidence="2">
    <location>
        <begin position="174"/>
        <end position="215"/>
    </location>
</feature>
<dbReference type="PANTHER" id="PTHR47505">
    <property type="entry name" value="DNA UTILIZATION PROTEIN YHGH"/>
    <property type="match status" value="1"/>
</dbReference>
<dbReference type="EMBL" id="JAGZCZ010000001">
    <property type="protein sequence ID" value="MBS5518859.1"/>
    <property type="molecule type" value="Genomic_DNA"/>
</dbReference>
<sequence length="223" mass="25380">MWQVLKELILAIFYPHYCPACHEEVEGTGLLCEACRRSTYAPGYLELEKETVPHLDAVYRLYRYEGGIKRALHGLKYEKRRDYLYRMGEEVLHHEADLEPLFTGNPFVVALPTDPKRQKTRGYEIPPAIFGPYLKKHAMILTQALWRQRTTKPQYGLSRAERRENLLGSFALHPVKLDGTVIVIDDIATTGASLEEAARLLKEGGAEKVVGLVLASNAPQRQY</sequence>
<feature type="domain" description="Double zinc ribbon" evidence="3">
    <location>
        <begin position="9"/>
        <end position="39"/>
    </location>
</feature>
<evidence type="ECO:0000313" key="5">
    <source>
        <dbReference type="Proteomes" id="UP000754226"/>
    </source>
</evidence>
<comment type="similarity">
    <text evidence="1">Belongs to the ComF/GntX family.</text>
</comment>